<dbReference type="EMBL" id="CP016345">
    <property type="protein sequence ID" value="ANQ12883.1"/>
    <property type="molecule type" value="Genomic_DNA"/>
</dbReference>
<evidence type="ECO:0000313" key="1">
    <source>
        <dbReference type="EMBL" id="ANQ12883.1"/>
    </source>
</evidence>
<accession>A0AAN0Y2H6</accession>
<dbReference type="KEGG" id="vna:PN96_04380"/>
<dbReference type="AlphaFoldDB" id="A0AAN0Y2H6"/>
<name>A0AAN0Y2H6_VIBNA</name>
<organism evidence="1 2">
    <name type="scientific">Vibrio natriegens NBRC 15636 = ATCC 14048 = DSM 759</name>
    <dbReference type="NCBI Taxonomy" id="1219067"/>
    <lineage>
        <taxon>Bacteria</taxon>
        <taxon>Pseudomonadati</taxon>
        <taxon>Pseudomonadota</taxon>
        <taxon>Gammaproteobacteria</taxon>
        <taxon>Vibrionales</taxon>
        <taxon>Vibrionaceae</taxon>
        <taxon>Vibrio</taxon>
    </lineage>
</organism>
<protein>
    <submittedName>
        <fullName evidence="1">Uncharacterized protein</fullName>
    </submittedName>
</protein>
<dbReference type="RefSeq" id="WP_020335492.1">
    <property type="nucleotide sequence ID" value="NZ_ATFJ01000037.1"/>
</dbReference>
<dbReference type="Proteomes" id="UP000092741">
    <property type="component" value="Chromosome 1"/>
</dbReference>
<keyword evidence="2" id="KW-1185">Reference proteome</keyword>
<evidence type="ECO:0000313" key="2">
    <source>
        <dbReference type="Proteomes" id="UP000092741"/>
    </source>
</evidence>
<proteinExistence type="predicted"/>
<dbReference type="GeneID" id="70912015"/>
<gene>
    <name evidence="1" type="ORF">BA890_08910</name>
</gene>
<reference evidence="1 2" key="1">
    <citation type="submission" date="2016-07" db="EMBL/GenBank/DDBJ databases">
        <title>Developing Vibrio natriegens as a novel, fast-growing host for biotechnology.</title>
        <authorList>
            <person name="Weinstock M.T."/>
            <person name="Hesek E.D."/>
            <person name="Wilson C.M."/>
            <person name="Gibson D.G."/>
        </authorList>
    </citation>
    <scope>NUCLEOTIDE SEQUENCE [LARGE SCALE GENOMIC DNA]</scope>
    <source>
        <strain evidence="1 2">ATCC 14048</strain>
    </source>
</reference>
<sequence>MEVLKIRVLPNSKAVDALCICYEHKRVYTHEGKQYFVTELDVEGRGRSTRLMAKLEPVFGGVVA</sequence>